<dbReference type="PANTHER" id="PTHR48081">
    <property type="entry name" value="AB HYDROLASE SUPERFAMILY PROTEIN C4A8.06C"/>
    <property type="match status" value="1"/>
</dbReference>
<dbReference type="OrthoDB" id="19653at2759"/>
<dbReference type="GO" id="GO:0008236">
    <property type="term" value="F:serine-type peptidase activity"/>
    <property type="evidence" value="ECO:0007669"/>
    <property type="project" value="InterPro"/>
</dbReference>
<evidence type="ECO:0000256" key="1">
    <source>
        <dbReference type="ARBA" id="ARBA00022801"/>
    </source>
</evidence>
<dbReference type="InterPro" id="IPR001375">
    <property type="entry name" value="Peptidase_S9_cat"/>
</dbReference>
<gene>
    <name evidence="4" type="ORF">CC85DRAFT_331430</name>
</gene>
<dbReference type="InterPro" id="IPR050300">
    <property type="entry name" value="GDXG_lipolytic_enzyme"/>
</dbReference>
<dbReference type="AlphaFoldDB" id="A0A0J1ATJ3"/>
<dbReference type="SUPFAM" id="SSF53474">
    <property type="entry name" value="alpha/beta-Hydrolases"/>
    <property type="match status" value="1"/>
</dbReference>
<feature type="domain" description="Peptidase S9 prolyl oligopeptidase catalytic" evidence="3">
    <location>
        <begin position="176"/>
        <end position="263"/>
    </location>
</feature>
<proteinExistence type="predicted"/>
<evidence type="ECO:0000313" key="4">
    <source>
        <dbReference type="EMBL" id="KLT38634.1"/>
    </source>
</evidence>
<feature type="compositionally biased region" description="Gly residues" evidence="2">
    <location>
        <begin position="266"/>
        <end position="279"/>
    </location>
</feature>
<dbReference type="Proteomes" id="UP000053611">
    <property type="component" value="Unassembled WGS sequence"/>
</dbReference>
<keyword evidence="5" id="KW-1185">Reference proteome</keyword>
<evidence type="ECO:0000259" key="3">
    <source>
        <dbReference type="Pfam" id="PF00326"/>
    </source>
</evidence>
<dbReference type="GO" id="GO:0006508">
    <property type="term" value="P:proteolysis"/>
    <property type="evidence" value="ECO:0007669"/>
    <property type="project" value="InterPro"/>
</dbReference>
<dbReference type="Pfam" id="PF00326">
    <property type="entry name" value="Peptidase_S9"/>
    <property type="match status" value="1"/>
</dbReference>
<evidence type="ECO:0000256" key="2">
    <source>
        <dbReference type="SAM" id="MobiDB-lite"/>
    </source>
</evidence>
<feature type="region of interest" description="Disordered" evidence="2">
    <location>
        <begin position="266"/>
        <end position="286"/>
    </location>
</feature>
<name>A0A0J1ATJ3_9TREE</name>
<keyword evidence="1 4" id="KW-0378">Hydrolase</keyword>
<dbReference type="Gene3D" id="3.40.50.1820">
    <property type="entry name" value="alpha/beta hydrolase"/>
    <property type="match status" value="2"/>
</dbReference>
<sequence>MADMLGDCLAAAAWCRAHLPRLVGADADAWVVGGSSGGASLACLVAHAPLHAAALPPPRVLVDVYGAPNAADDYHHNPYRKVAVEEYYVADDAELADALADRDPRNAVTQSPWAYEMPPAVPLAECRAALGVPDFTPARHHFARNDLWSYVAKHRLLMPTVFRREEHTPRTYWAHVTAHSAYHLLDRAETYPATFILHGTADVDVRIQQSWEFADKLRRKGVPVAEVYPEGKGHMFDFELVTPEDEGWDECIEACLDFVDEHIGVGGGEGSGDRGGGGRESTALLN</sequence>
<dbReference type="InterPro" id="IPR029058">
    <property type="entry name" value="AB_hydrolase_fold"/>
</dbReference>
<dbReference type="STRING" id="879819.A0A0J1ATJ3"/>
<reference evidence="4 5" key="1">
    <citation type="submission" date="2015-03" db="EMBL/GenBank/DDBJ databases">
        <title>Genomics and transcriptomics of the oil-accumulating basidiomycete yeast T. oleaginosus allow insights into substrate utilization and the diverse evolutionary trajectories of mating systems in fungi.</title>
        <authorList>
            <consortium name="DOE Joint Genome Institute"/>
            <person name="Kourist R."/>
            <person name="Kracht O."/>
            <person name="Bracharz F."/>
            <person name="Lipzen A."/>
            <person name="Nolan M."/>
            <person name="Ohm R."/>
            <person name="Grigoriev I."/>
            <person name="Sun S."/>
            <person name="Heitman J."/>
            <person name="Bruck T."/>
            <person name="Nowrousian M."/>
        </authorList>
    </citation>
    <scope>NUCLEOTIDE SEQUENCE [LARGE SCALE GENOMIC DNA]</scope>
    <source>
        <strain evidence="4 5">IBC0246</strain>
    </source>
</reference>
<organism evidence="4 5">
    <name type="scientific">Cutaneotrichosporon oleaginosum</name>
    <dbReference type="NCBI Taxonomy" id="879819"/>
    <lineage>
        <taxon>Eukaryota</taxon>
        <taxon>Fungi</taxon>
        <taxon>Dikarya</taxon>
        <taxon>Basidiomycota</taxon>
        <taxon>Agaricomycotina</taxon>
        <taxon>Tremellomycetes</taxon>
        <taxon>Trichosporonales</taxon>
        <taxon>Trichosporonaceae</taxon>
        <taxon>Cutaneotrichosporon</taxon>
    </lineage>
</organism>
<protein>
    <submittedName>
        <fullName evidence="4">Alpha/beta-hydrolase</fullName>
    </submittedName>
</protein>
<dbReference type="EMBL" id="KQ087292">
    <property type="protein sequence ID" value="KLT38634.1"/>
    <property type="molecule type" value="Genomic_DNA"/>
</dbReference>
<accession>A0A0J1ATJ3</accession>
<evidence type="ECO:0000313" key="5">
    <source>
        <dbReference type="Proteomes" id="UP000053611"/>
    </source>
</evidence>